<proteinExistence type="predicted"/>
<name>A0A1M6Z1H5_9FLAO</name>
<reference evidence="1 2" key="1">
    <citation type="submission" date="2016-11" db="EMBL/GenBank/DDBJ databases">
        <authorList>
            <person name="Jaros S."/>
            <person name="Januszkiewicz K."/>
            <person name="Wedrychowicz H."/>
        </authorList>
    </citation>
    <scope>NUCLEOTIDE SEQUENCE [LARGE SCALE GENOMIC DNA]</scope>
    <source>
        <strain evidence="1 2">DSM 27621</strain>
    </source>
</reference>
<gene>
    <name evidence="1" type="ORF">SAMN05444407_10349</name>
</gene>
<dbReference type="STRING" id="1423959.SAMN05444407_10349"/>
<accession>A0A1M6Z1H5</accession>
<dbReference type="EMBL" id="FRBM01000003">
    <property type="protein sequence ID" value="SHL24394.1"/>
    <property type="molecule type" value="Genomic_DNA"/>
</dbReference>
<sequence>MKVAIVYNCIFIYDENYYTVKEPCYDEKLCLYYGLKN</sequence>
<evidence type="ECO:0000313" key="2">
    <source>
        <dbReference type="Proteomes" id="UP000184069"/>
    </source>
</evidence>
<protein>
    <submittedName>
        <fullName evidence="1">Uncharacterized protein</fullName>
    </submittedName>
</protein>
<evidence type="ECO:0000313" key="1">
    <source>
        <dbReference type="EMBL" id="SHL24394.1"/>
    </source>
</evidence>
<dbReference type="AlphaFoldDB" id="A0A1M6Z1H5"/>
<organism evidence="1 2">
    <name type="scientific">Chryseobacterium contaminans</name>
    <dbReference type="NCBI Taxonomy" id="1423959"/>
    <lineage>
        <taxon>Bacteria</taxon>
        <taxon>Pseudomonadati</taxon>
        <taxon>Bacteroidota</taxon>
        <taxon>Flavobacteriia</taxon>
        <taxon>Flavobacteriales</taxon>
        <taxon>Weeksellaceae</taxon>
        <taxon>Chryseobacterium group</taxon>
        <taxon>Chryseobacterium</taxon>
    </lineage>
</organism>
<dbReference type="Proteomes" id="UP000184069">
    <property type="component" value="Unassembled WGS sequence"/>
</dbReference>